<protein>
    <recommendedName>
        <fullName evidence="4">Or membrane protein</fullName>
    </recommendedName>
</protein>
<gene>
    <name evidence="2" type="ORF">H0194_01520</name>
</gene>
<reference evidence="2 3" key="1">
    <citation type="submission" date="2020-07" db="EMBL/GenBank/DDBJ databases">
        <title>Complete genome and description of Corynebacterium incognita strain Marseille-Q3630 sp. nov.</title>
        <authorList>
            <person name="Boxberger M."/>
        </authorList>
    </citation>
    <scope>NUCLEOTIDE SEQUENCE [LARGE SCALE GENOMIC DNA]</scope>
    <source>
        <strain evidence="2 3">Marseille-Q3630</strain>
    </source>
</reference>
<evidence type="ECO:0000313" key="3">
    <source>
        <dbReference type="Proteomes" id="UP000515743"/>
    </source>
</evidence>
<feature type="chain" id="PRO_5028980842" description="Or membrane protein" evidence="1">
    <location>
        <begin position="28"/>
        <end position="117"/>
    </location>
</feature>
<name>A0A7G7CQ97_9CORY</name>
<dbReference type="RefSeq" id="WP_185176137.1">
    <property type="nucleotide sequence ID" value="NZ_CP059404.1"/>
</dbReference>
<sequence>MRNFRKAAVAAATALTVGMAGTTVASAQSSVTQLGQDWGAYTVEDGQAVVKDENQVTGAELWGTETADDVPEWASKWKTATIIGAVASGIGGVIAAYNYAVYNNIIPQHFLDPIFRR</sequence>
<organism evidence="2 3">
    <name type="scientific">Corynebacterium incognita</name>
    <dbReference type="NCBI Taxonomy" id="2754725"/>
    <lineage>
        <taxon>Bacteria</taxon>
        <taxon>Bacillati</taxon>
        <taxon>Actinomycetota</taxon>
        <taxon>Actinomycetes</taxon>
        <taxon>Mycobacteriales</taxon>
        <taxon>Corynebacteriaceae</taxon>
        <taxon>Corynebacterium</taxon>
    </lineage>
</organism>
<dbReference type="EMBL" id="CP059404">
    <property type="protein sequence ID" value="QNE89763.1"/>
    <property type="molecule type" value="Genomic_DNA"/>
</dbReference>
<keyword evidence="1" id="KW-0732">Signal</keyword>
<accession>A0A7G7CQ97</accession>
<proteinExistence type="predicted"/>
<dbReference type="Proteomes" id="UP000515743">
    <property type="component" value="Chromosome"/>
</dbReference>
<evidence type="ECO:0008006" key="4">
    <source>
        <dbReference type="Google" id="ProtNLM"/>
    </source>
</evidence>
<feature type="signal peptide" evidence="1">
    <location>
        <begin position="1"/>
        <end position="27"/>
    </location>
</feature>
<dbReference type="AlphaFoldDB" id="A0A7G7CQ97"/>
<dbReference type="KEGG" id="cik:H0194_01520"/>
<evidence type="ECO:0000256" key="1">
    <source>
        <dbReference type="SAM" id="SignalP"/>
    </source>
</evidence>
<evidence type="ECO:0000313" key="2">
    <source>
        <dbReference type="EMBL" id="QNE89763.1"/>
    </source>
</evidence>
<keyword evidence="3" id="KW-1185">Reference proteome</keyword>